<proteinExistence type="predicted"/>
<dbReference type="Proteomes" id="UP000595662">
    <property type="component" value="Chromosome 4"/>
</dbReference>
<gene>
    <name evidence="2" type="ORF">Pdw03_0360</name>
</gene>
<reference evidence="2 3" key="1">
    <citation type="submission" date="2020-08" db="EMBL/GenBank/DDBJ databases">
        <title>The completed genome sequence of the pathogenic ascomycete fungus Penicillium digitatum.</title>
        <authorList>
            <person name="Wang M."/>
        </authorList>
    </citation>
    <scope>NUCLEOTIDE SEQUENCE [LARGE SCALE GENOMIC DNA]</scope>
    <source>
        <strain evidence="2 3">PdW03</strain>
    </source>
</reference>
<dbReference type="RefSeq" id="XP_065957308.1">
    <property type="nucleotide sequence ID" value="XM_066099581.1"/>
</dbReference>
<sequence>MHHAVDQSQTPLGSKSTNQLCLTSSDGGDMTSPPSFLSDMLPNSEAEDSGPSMDISDVSSFFDPGSAAMDFSNEMPTSSATTSDNALWSDFLQTDAQSASTDLPTYPSDPQIYNHLLGGLKTPPADDDTGRDVLWTSGDAASSNFEIHTHKVIVDKSDKIRSGLLEKLSQLQHELVQSTKADTTNDGIPSRTGGSSACNNGKNHSLKHPVNLILKPGQELIDTIRNLLAKCEERVPEQTERCFDHATLVLFVITPLSLLLRTYERLLKEISSVLCSWSSHYPNGSITTASDDAPHLSHAHHQTTQQNGPFHQSHQEPPRDIHPGSYPMLLADHLSLNLGEMNLDHQTQLFVVATVINRHLIYLESALHQYQSQRIDGRVTKNISERLFNTLMSEMRASIKLLKSEARDLLCNI</sequence>
<evidence type="ECO:0008006" key="4">
    <source>
        <dbReference type="Google" id="ProtNLM"/>
    </source>
</evidence>
<accession>A0A7T6XQM4</accession>
<feature type="region of interest" description="Disordered" evidence="1">
    <location>
        <begin position="1"/>
        <end position="59"/>
    </location>
</feature>
<feature type="compositionally biased region" description="Polar residues" evidence="1">
    <location>
        <begin position="1"/>
        <end position="26"/>
    </location>
</feature>
<dbReference type="EMBL" id="CP060777">
    <property type="protein sequence ID" value="QQK45462.1"/>
    <property type="molecule type" value="Genomic_DNA"/>
</dbReference>
<dbReference type="GeneID" id="26230177"/>
<dbReference type="AlphaFoldDB" id="A0A7T6XQM4"/>
<organism evidence="2 3">
    <name type="scientific">Penicillium digitatum</name>
    <name type="common">Green mold</name>
    <dbReference type="NCBI Taxonomy" id="36651"/>
    <lineage>
        <taxon>Eukaryota</taxon>
        <taxon>Fungi</taxon>
        <taxon>Dikarya</taxon>
        <taxon>Ascomycota</taxon>
        <taxon>Pezizomycotina</taxon>
        <taxon>Eurotiomycetes</taxon>
        <taxon>Eurotiomycetidae</taxon>
        <taxon>Eurotiales</taxon>
        <taxon>Aspergillaceae</taxon>
        <taxon>Penicillium</taxon>
    </lineage>
</organism>
<evidence type="ECO:0000313" key="2">
    <source>
        <dbReference type="EMBL" id="QQK45462.1"/>
    </source>
</evidence>
<protein>
    <recommendedName>
        <fullName evidence="4">Aflatoxin regulatory protein domain-containing protein</fullName>
    </recommendedName>
</protein>
<name>A0A7T6XQM4_PENDI</name>
<feature type="region of interest" description="Disordered" evidence="1">
    <location>
        <begin position="288"/>
        <end position="322"/>
    </location>
</feature>
<dbReference type="VEuPathDB" id="FungiDB:PDIP_18540"/>
<evidence type="ECO:0000256" key="1">
    <source>
        <dbReference type="SAM" id="MobiDB-lite"/>
    </source>
</evidence>
<feature type="compositionally biased region" description="Basic and acidic residues" evidence="1">
    <location>
        <begin position="313"/>
        <end position="322"/>
    </location>
</feature>
<evidence type="ECO:0000313" key="3">
    <source>
        <dbReference type="Proteomes" id="UP000595662"/>
    </source>
</evidence>
<feature type="region of interest" description="Disordered" evidence="1">
    <location>
        <begin position="178"/>
        <end position="202"/>
    </location>
</feature>
<feature type="compositionally biased region" description="Polar residues" evidence="1">
    <location>
        <begin position="302"/>
        <end position="312"/>
    </location>
</feature>